<protein>
    <submittedName>
        <fullName evidence="1">Uncharacterized protein</fullName>
    </submittedName>
</protein>
<comment type="caution">
    <text evidence="1">The sequence shown here is derived from an EMBL/GenBank/DDBJ whole genome shotgun (WGS) entry which is preliminary data.</text>
</comment>
<gene>
    <name evidence="1" type="ORF">QFC19_005658</name>
</gene>
<dbReference type="EMBL" id="JASBWR010000064">
    <property type="protein sequence ID" value="KAJ9100304.1"/>
    <property type="molecule type" value="Genomic_DNA"/>
</dbReference>
<evidence type="ECO:0000313" key="2">
    <source>
        <dbReference type="Proteomes" id="UP001241377"/>
    </source>
</evidence>
<accession>A0ACC2VMS8</accession>
<organism evidence="1 2">
    <name type="scientific">Naganishia cerealis</name>
    <dbReference type="NCBI Taxonomy" id="610337"/>
    <lineage>
        <taxon>Eukaryota</taxon>
        <taxon>Fungi</taxon>
        <taxon>Dikarya</taxon>
        <taxon>Basidiomycota</taxon>
        <taxon>Agaricomycotina</taxon>
        <taxon>Tremellomycetes</taxon>
        <taxon>Filobasidiales</taxon>
        <taxon>Filobasidiaceae</taxon>
        <taxon>Naganishia</taxon>
    </lineage>
</organism>
<keyword evidence="2" id="KW-1185">Reference proteome</keyword>
<proteinExistence type="predicted"/>
<sequence length="727" mass="82061">MDNTGNTERIPTLPYSFTILHSSNSKLQISRHVTISHVFSNIRLERVPSDWFRSPILFTISPDSSSELGEWSGKYWLVKTRADPNDRDYERGLVYHILANLLGMIYLERTVNYSRIFCENKSLPVLAGTVEECIQKWSIDVPKKDSIQQSFSMAPPIISPMSEPHDTAQLETDPLGFIYMKYYSALYSLNTPLSYFPKMALSRFKVLCAKNNDTAREYLLKLILSNEAFHQRHGGPHGLIRNVAFSSNSVIEETYKDKLWDLQPEISQFKNNDEELNAADSDLDQIRAIASALKVREAHLQILLIFEILDYGSVHEESLLALNKEQQELILRPQQIIKKSLVRKRKTKKKVVPTFLGMGVTLDEEIKATPTSPSTNTVNEKNLIAILDTLIENLTLWDTLEESTKGKKKESSLGFFAYVLVPYFNKRLPEITKYVIEKIKPHEKSRGRLRLVSSEPAKGQVPSGQESLRSNRSTRFQKVHLDPQKNPNLKRSNISLASSEDLLPAMSLKRSKSNLSSKNLQRRQVDMSFPKPEGGKEKRKKLNRLQSLYDPPTSTESIFGNAKKATRSFAADLGTIISTPVKEKVSQISETPSTSHHVSNGHEVVVTPEERFVLPTVTSVKSSGMRNLSDKLYAAANIAEPNDIHSTYTSPVNSQQAIVSSVERNHIEETPKDDLIISSPQKLSTKRKPGEPVSIQESPFFHTSLNGSPTSSNQRTGVFGKIARRKR</sequence>
<reference evidence="1" key="1">
    <citation type="submission" date="2023-04" db="EMBL/GenBank/DDBJ databases">
        <title>Draft Genome sequencing of Naganishia species isolated from polar environments using Oxford Nanopore Technology.</title>
        <authorList>
            <person name="Leo P."/>
            <person name="Venkateswaran K."/>
        </authorList>
    </citation>
    <scope>NUCLEOTIDE SEQUENCE</scope>
    <source>
        <strain evidence="1">MNA-CCFEE 5261</strain>
    </source>
</reference>
<evidence type="ECO:0000313" key="1">
    <source>
        <dbReference type="EMBL" id="KAJ9100304.1"/>
    </source>
</evidence>
<dbReference type="Proteomes" id="UP001241377">
    <property type="component" value="Unassembled WGS sequence"/>
</dbReference>
<name>A0ACC2VMS8_9TREE</name>